<evidence type="ECO:0000256" key="1">
    <source>
        <dbReference type="ARBA" id="ARBA00004123"/>
    </source>
</evidence>
<feature type="region of interest" description="Disordered" evidence="5">
    <location>
        <begin position="191"/>
        <end position="210"/>
    </location>
</feature>
<dbReference type="InterPro" id="IPR039924">
    <property type="entry name" value="ICln/Lot5/Saf5"/>
</dbReference>
<dbReference type="GO" id="GO:0005681">
    <property type="term" value="C:spliceosomal complex"/>
    <property type="evidence" value="ECO:0007669"/>
    <property type="project" value="TreeGrafter"/>
</dbReference>
<feature type="region of interest" description="Disordered" evidence="5">
    <location>
        <begin position="1"/>
        <end position="31"/>
    </location>
</feature>
<dbReference type="OrthoDB" id="19714at2759"/>
<name>A0A9W9G8C4_9EURO</name>
<dbReference type="GO" id="GO:0034715">
    <property type="term" value="C:pICln-Sm protein complex"/>
    <property type="evidence" value="ECO:0007669"/>
    <property type="project" value="TreeGrafter"/>
</dbReference>
<dbReference type="GO" id="GO:0000387">
    <property type="term" value="P:spliceosomal snRNP assembly"/>
    <property type="evidence" value="ECO:0007669"/>
    <property type="project" value="TreeGrafter"/>
</dbReference>
<dbReference type="AlphaFoldDB" id="A0A9W9G8C4"/>
<dbReference type="InterPro" id="IPR011993">
    <property type="entry name" value="PH-like_dom_sf"/>
</dbReference>
<evidence type="ECO:0000256" key="4">
    <source>
        <dbReference type="ARBA" id="ARBA00023242"/>
    </source>
</evidence>
<keyword evidence="7" id="KW-1185">Reference proteome</keyword>
<comment type="caution">
    <text evidence="6">The sequence shown here is derived from an EMBL/GenBank/DDBJ whole genome shotgun (WGS) entry which is preliminary data.</text>
</comment>
<dbReference type="PANTHER" id="PTHR21399:SF0">
    <property type="entry name" value="METHYLOSOME SUBUNIT PICLN"/>
    <property type="match status" value="1"/>
</dbReference>
<reference evidence="6" key="1">
    <citation type="submission" date="2022-11" db="EMBL/GenBank/DDBJ databases">
        <authorList>
            <person name="Petersen C."/>
        </authorList>
    </citation>
    <scope>NUCLEOTIDE SEQUENCE</scope>
    <source>
        <strain evidence="6">IBT 30069</strain>
    </source>
</reference>
<protein>
    <recommendedName>
        <fullName evidence="8">Regulator of volume decrease after cellular swelling-domain-containing protein</fullName>
    </recommendedName>
</protein>
<evidence type="ECO:0000256" key="3">
    <source>
        <dbReference type="ARBA" id="ARBA00022490"/>
    </source>
</evidence>
<evidence type="ECO:0000256" key="2">
    <source>
        <dbReference type="ARBA" id="ARBA00004496"/>
    </source>
</evidence>
<dbReference type="Proteomes" id="UP001149165">
    <property type="component" value="Unassembled WGS sequence"/>
</dbReference>
<dbReference type="Pfam" id="PF03517">
    <property type="entry name" value="Voldacs"/>
    <property type="match status" value="1"/>
</dbReference>
<dbReference type="GO" id="GO:0045292">
    <property type="term" value="P:mRNA cis splicing, via spliceosome"/>
    <property type="evidence" value="ECO:0007669"/>
    <property type="project" value="TreeGrafter"/>
</dbReference>
<dbReference type="GO" id="GO:0005829">
    <property type="term" value="C:cytosol"/>
    <property type="evidence" value="ECO:0007669"/>
    <property type="project" value="TreeGrafter"/>
</dbReference>
<feature type="compositionally biased region" description="Acidic residues" evidence="5">
    <location>
        <begin position="291"/>
        <end position="302"/>
    </location>
</feature>
<feature type="region of interest" description="Disordered" evidence="5">
    <location>
        <begin position="265"/>
        <end position="309"/>
    </location>
</feature>
<keyword evidence="3" id="KW-0963">Cytoplasm</keyword>
<keyword evidence="4" id="KW-0539">Nucleus</keyword>
<dbReference type="PANTHER" id="PTHR21399">
    <property type="entry name" value="CHLORIDE CONDUCTANCE REGULATORY PROTEIN ICLN"/>
    <property type="match status" value="1"/>
</dbReference>
<evidence type="ECO:0000256" key="5">
    <source>
        <dbReference type="SAM" id="MobiDB-lite"/>
    </source>
</evidence>
<accession>A0A9W9G8C4</accession>
<reference evidence="6" key="2">
    <citation type="journal article" date="2023" name="IMA Fungus">
        <title>Comparative genomic study of the Penicillium genus elucidates a diverse pangenome and 15 lateral gene transfer events.</title>
        <authorList>
            <person name="Petersen C."/>
            <person name="Sorensen T."/>
            <person name="Nielsen M.R."/>
            <person name="Sondergaard T.E."/>
            <person name="Sorensen J.L."/>
            <person name="Fitzpatrick D.A."/>
            <person name="Frisvad J.C."/>
            <person name="Nielsen K.L."/>
        </authorList>
    </citation>
    <scope>NUCLEOTIDE SEQUENCE</scope>
    <source>
        <strain evidence="6">IBT 30069</strain>
    </source>
</reference>
<comment type="subcellular location">
    <subcellularLocation>
        <location evidence="2">Cytoplasm</location>
    </subcellularLocation>
    <subcellularLocation>
        <location evidence="1">Nucleus</location>
    </subcellularLocation>
</comment>
<evidence type="ECO:0000313" key="7">
    <source>
        <dbReference type="Proteomes" id="UP001149165"/>
    </source>
</evidence>
<dbReference type="EMBL" id="JAPQKH010000002">
    <property type="protein sequence ID" value="KAJ5113948.1"/>
    <property type="molecule type" value="Genomic_DNA"/>
</dbReference>
<proteinExistence type="predicted"/>
<gene>
    <name evidence="6" type="ORF">N7456_002482</name>
</gene>
<sequence length="309" mass="33386">MEPLRTAPEASSFVPIAEHQSRTPSSFHEGPPVLHYHSQRCKVVVLEGDLLSNPALNALRNESAAANGTTTETDEHKEISIDDVDTWVGSEKFILYSPKTSTGITIPYPSISVHAIQRLTPPNSDSDSEVQGLYMQIATHATPSSEDEEEQCITITVIPPPQTAEELAQAQDGDEPETPIQKLYAAVSACSNLHPDPVEPGDEDEDEEGKGFSIEQEQGGLALYQLGREVIGGEEGENGLPPPVDGSSGWITAENMHEFIDEEGNWIGEGEPPAFPLGPGAGNVHGREDVGGEGEGEEEEDETKWRRTE</sequence>
<evidence type="ECO:0008006" key="8">
    <source>
        <dbReference type="Google" id="ProtNLM"/>
    </source>
</evidence>
<evidence type="ECO:0000313" key="6">
    <source>
        <dbReference type="EMBL" id="KAJ5113948.1"/>
    </source>
</evidence>
<feature type="compositionally biased region" description="Acidic residues" evidence="5">
    <location>
        <begin position="199"/>
        <end position="208"/>
    </location>
</feature>
<dbReference type="Gene3D" id="2.30.29.30">
    <property type="entry name" value="Pleckstrin-homology domain (PH domain)/Phosphotyrosine-binding domain (PTB)"/>
    <property type="match status" value="1"/>
</dbReference>
<organism evidence="6 7">
    <name type="scientific">Penicillium angulare</name>
    <dbReference type="NCBI Taxonomy" id="116970"/>
    <lineage>
        <taxon>Eukaryota</taxon>
        <taxon>Fungi</taxon>
        <taxon>Dikarya</taxon>
        <taxon>Ascomycota</taxon>
        <taxon>Pezizomycotina</taxon>
        <taxon>Eurotiomycetes</taxon>
        <taxon>Eurotiomycetidae</taxon>
        <taxon>Eurotiales</taxon>
        <taxon>Aspergillaceae</taxon>
        <taxon>Penicillium</taxon>
    </lineage>
</organism>